<dbReference type="AlphaFoldDB" id="A0A3D3R1F0"/>
<protein>
    <submittedName>
        <fullName evidence="2">Transcriptional regulator</fullName>
    </submittedName>
</protein>
<dbReference type="InterPro" id="IPR010982">
    <property type="entry name" value="Lambda_DNA-bd_dom_sf"/>
</dbReference>
<feature type="domain" description="HTH cro/C1-type" evidence="1">
    <location>
        <begin position="17"/>
        <end position="43"/>
    </location>
</feature>
<reference evidence="2 3" key="1">
    <citation type="journal article" date="2018" name="Nat. Biotechnol.">
        <title>A standardized bacterial taxonomy based on genome phylogeny substantially revises the tree of life.</title>
        <authorList>
            <person name="Parks D.H."/>
            <person name="Chuvochina M."/>
            <person name="Waite D.W."/>
            <person name="Rinke C."/>
            <person name="Skarshewski A."/>
            <person name="Chaumeil P.A."/>
            <person name="Hugenholtz P."/>
        </authorList>
    </citation>
    <scope>NUCLEOTIDE SEQUENCE [LARGE SCALE GENOMIC DNA]</scope>
    <source>
        <strain evidence="2">UBA9375</strain>
    </source>
</reference>
<dbReference type="InterPro" id="IPR001387">
    <property type="entry name" value="Cro/C1-type_HTH"/>
</dbReference>
<dbReference type="CDD" id="cd00093">
    <property type="entry name" value="HTH_XRE"/>
    <property type="match status" value="1"/>
</dbReference>
<sequence length="43" mass="5136">MKKNLYTHRQRILLDLLRKIRKDAGLRQDDVAERLGRPQSFVS</sequence>
<feature type="non-terminal residue" evidence="2">
    <location>
        <position position="43"/>
    </location>
</feature>
<evidence type="ECO:0000313" key="3">
    <source>
        <dbReference type="Proteomes" id="UP000263642"/>
    </source>
</evidence>
<accession>A0A3D3R1F0</accession>
<gene>
    <name evidence="2" type="ORF">DIT97_06295</name>
</gene>
<comment type="caution">
    <text evidence="2">The sequence shown here is derived from an EMBL/GenBank/DDBJ whole genome shotgun (WGS) entry which is preliminary data.</text>
</comment>
<name>A0A3D3R1F0_9PLAN</name>
<dbReference type="PROSITE" id="PS50943">
    <property type="entry name" value="HTH_CROC1"/>
    <property type="match status" value="1"/>
</dbReference>
<evidence type="ECO:0000259" key="1">
    <source>
        <dbReference type="PROSITE" id="PS50943"/>
    </source>
</evidence>
<proteinExistence type="predicted"/>
<dbReference type="Proteomes" id="UP000263642">
    <property type="component" value="Unassembled WGS sequence"/>
</dbReference>
<dbReference type="GO" id="GO:0003677">
    <property type="term" value="F:DNA binding"/>
    <property type="evidence" value="ECO:0007669"/>
    <property type="project" value="InterPro"/>
</dbReference>
<dbReference type="Gene3D" id="1.10.260.40">
    <property type="entry name" value="lambda repressor-like DNA-binding domains"/>
    <property type="match status" value="1"/>
</dbReference>
<organism evidence="2 3">
    <name type="scientific">Gimesia maris</name>
    <dbReference type="NCBI Taxonomy" id="122"/>
    <lineage>
        <taxon>Bacteria</taxon>
        <taxon>Pseudomonadati</taxon>
        <taxon>Planctomycetota</taxon>
        <taxon>Planctomycetia</taxon>
        <taxon>Planctomycetales</taxon>
        <taxon>Planctomycetaceae</taxon>
        <taxon>Gimesia</taxon>
    </lineage>
</organism>
<evidence type="ECO:0000313" key="2">
    <source>
        <dbReference type="EMBL" id="HCO22681.1"/>
    </source>
</evidence>
<dbReference type="EMBL" id="DQAY01000042">
    <property type="protein sequence ID" value="HCO22681.1"/>
    <property type="molecule type" value="Genomic_DNA"/>
</dbReference>
<dbReference type="SUPFAM" id="SSF47413">
    <property type="entry name" value="lambda repressor-like DNA-binding domains"/>
    <property type="match status" value="1"/>
</dbReference>